<evidence type="ECO:0000313" key="1">
    <source>
        <dbReference type="EMBL" id="VDM79892.1"/>
    </source>
</evidence>
<proteinExistence type="predicted"/>
<accession>A0A3P7LL83</accession>
<name>A0A3P7LL83_STRVU</name>
<organism evidence="1 2">
    <name type="scientific">Strongylus vulgaris</name>
    <name type="common">Blood worm</name>
    <dbReference type="NCBI Taxonomy" id="40348"/>
    <lineage>
        <taxon>Eukaryota</taxon>
        <taxon>Metazoa</taxon>
        <taxon>Ecdysozoa</taxon>
        <taxon>Nematoda</taxon>
        <taxon>Chromadorea</taxon>
        <taxon>Rhabditida</taxon>
        <taxon>Rhabditina</taxon>
        <taxon>Rhabditomorpha</taxon>
        <taxon>Strongyloidea</taxon>
        <taxon>Strongylidae</taxon>
        <taxon>Strongylus</taxon>
    </lineage>
</organism>
<sequence length="57" mass="6591">MGLTSRGNRHTAAMIDRFFGAYPVPDKKAKKVAETLDLRSWTLAENRIFTSRRPVRR</sequence>
<protein>
    <submittedName>
        <fullName evidence="1">Uncharacterized protein</fullName>
    </submittedName>
</protein>
<dbReference type="EMBL" id="UYYB01106718">
    <property type="protein sequence ID" value="VDM79892.1"/>
    <property type="molecule type" value="Genomic_DNA"/>
</dbReference>
<gene>
    <name evidence="1" type="ORF">SVUK_LOCUS14890</name>
</gene>
<dbReference type="Proteomes" id="UP000270094">
    <property type="component" value="Unassembled WGS sequence"/>
</dbReference>
<keyword evidence="2" id="KW-1185">Reference proteome</keyword>
<reference evidence="1 2" key="1">
    <citation type="submission" date="2018-11" db="EMBL/GenBank/DDBJ databases">
        <authorList>
            <consortium name="Pathogen Informatics"/>
        </authorList>
    </citation>
    <scope>NUCLEOTIDE SEQUENCE [LARGE SCALE GENOMIC DNA]</scope>
</reference>
<evidence type="ECO:0000313" key="2">
    <source>
        <dbReference type="Proteomes" id="UP000270094"/>
    </source>
</evidence>
<dbReference type="AlphaFoldDB" id="A0A3P7LL83"/>